<evidence type="ECO:0000256" key="1">
    <source>
        <dbReference type="SAM" id="MobiDB-lite"/>
    </source>
</evidence>
<accession>A0ABR7LWI0</accession>
<proteinExistence type="predicted"/>
<evidence type="ECO:0000313" key="2">
    <source>
        <dbReference type="EMBL" id="MBC6468778.1"/>
    </source>
</evidence>
<reference evidence="2 3" key="1">
    <citation type="submission" date="2020-06" db="EMBL/GenBank/DDBJ databases">
        <title>Actinomadura xiongansis sp. nov., isolated from soil of Baiyangdian.</title>
        <authorList>
            <person name="Zhang X."/>
        </authorList>
    </citation>
    <scope>NUCLEOTIDE SEQUENCE [LARGE SCALE GENOMIC DNA]</scope>
    <source>
        <strain evidence="2 3">HBUM206468</strain>
    </source>
</reference>
<name>A0ABR7LWI0_9ACTN</name>
<organism evidence="2 3">
    <name type="scientific">Actinomadura alba</name>
    <dbReference type="NCBI Taxonomy" id="406431"/>
    <lineage>
        <taxon>Bacteria</taxon>
        <taxon>Bacillati</taxon>
        <taxon>Actinomycetota</taxon>
        <taxon>Actinomycetes</taxon>
        <taxon>Streptosporangiales</taxon>
        <taxon>Thermomonosporaceae</taxon>
        <taxon>Actinomadura</taxon>
    </lineage>
</organism>
<sequence length="77" mass="8661">MLESLPTWKFIDYAEMRAELSRIERTSGSPEAKRLRKTITPVAVPKINPDGTELDRRGPQHHAAGLHPRPVPARPDP</sequence>
<feature type="region of interest" description="Disordered" evidence="1">
    <location>
        <begin position="24"/>
        <end position="77"/>
    </location>
</feature>
<dbReference type="EMBL" id="JABVEC010000021">
    <property type="protein sequence ID" value="MBC6468778.1"/>
    <property type="molecule type" value="Genomic_DNA"/>
</dbReference>
<comment type="caution">
    <text evidence="2">The sequence shown here is derived from an EMBL/GenBank/DDBJ whole genome shotgun (WGS) entry which is preliminary data.</text>
</comment>
<keyword evidence="3" id="KW-1185">Reference proteome</keyword>
<dbReference type="RefSeq" id="WP_187245823.1">
    <property type="nucleotide sequence ID" value="NZ_BAAAOK010000035.1"/>
</dbReference>
<gene>
    <name evidence="2" type="ORF">HKK74_25245</name>
</gene>
<protein>
    <submittedName>
        <fullName evidence="2">Uncharacterized protein</fullName>
    </submittedName>
</protein>
<dbReference type="Proteomes" id="UP000805614">
    <property type="component" value="Unassembled WGS sequence"/>
</dbReference>
<evidence type="ECO:0000313" key="3">
    <source>
        <dbReference type="Proteomes" id="UP000805614"/>
    </source>
</evidence>